<dbReference type="InterPro" id="IPR010854">
    <property type="entry name" value="YdgH/BhsA/McbA-like_dom"/>
</dbReference>
<name>A0A377KAA2_ECOLX</name>
<protein>
    <submittedName>
        <fullName evidence="4">Protein involved in colanic acid production</fullName>
    </submittedName>
</protein>
<organism evidence="4 5">
    <name type="scientific">Escherichia coli</name>
    <dbReference type="NCBI Taxonomy" id="562"/>
    <lineage>
        <taxon>Bacteria</taxon>
        <taxon>Pseudomonadati</taxon>
        <taxon>Pseudomonadota</taxon>
        <taxon>Gammaproteobacteria</taxon>
        <taxon>Enterobacterales</taxon>
        <taxon>Enterobacteriaceae</taxon>
        <taxon>Escherichia</taxon>
    </lineage>
</organism>
<dbReference type="Pfam" id="PF07338">
    <property type="entry name" value="YdgH_BhsA-like"/>
    <property type="match status" value="1"/>
</dbReference>
<gene>
    <name evidence="4" type="primary">mcbA</name>
    <name evidence="4" type="ORF">NCTC9075_04565</name>
</gene>
<dbReference type="EMBL" id="UGEM01000004">
    <property type="protein sequence ID" value="STP21095.1"/>
    <property type="molecule type" value="Genomic_DNA"/>
</dbReference>
<proteinExistence type="predicted"/>
<dbReference type="Proteomes" id="UP000254181">
    <property type="component" value="Unassembled WGS sequence"/>
</dbReference>
<accession>A0A377KAA2</accession>
<evidence type="ECO:0000313" key="5">
    <source>
        <dbReference type="Proteomes" id="UP000254181"/>
    </source>
</evidence>
<dbReference type="InterPro" id="IPR036275">
    <property type="entry name" value="YdgH-like_sf"/>
</dbReference>
<sequence>MKKCLTLLIATVLSGISLTAYAAQPMSNLDSGQLRPAGTVSATGASNLSDLEDKLAEKAREQGAKGYVIIPQAEMTRCSVLQSSTNNPTNVTAFASGCSFRPICKQKTSNMNVM</sequence>
<dbReference type="InterPro" id="IPR025543">
    <property type="entry name" value="Dodecin-like"/>
</dbReference>
<feature type="chain" id="PRO_5016903047" evidence="2">
    <location>
        <begin position="23"/>
        <end position="114"/>
    </location>
</feature>
<feature type="domain" description="YdgH/BhsA/McbA-like" evidence="3">
    <location>
        <begin position="34"/>
        <end position="74"/>
    </location>
</feature>
<dbReference type="NCBIfam" id="NF040473">
    <property type="entry name" value="peri_YbiM_McbA"/>
    <property type="match status" value="1"/>
</dbReference>
<dbReference type="Gene3D" id="3.30.1660.10">
    <property type="entry name" value="Flavin-binding protein dodecin"/>
    <property type="match status" value="1"/>
</dbReference>
<reference evidence="4 5" key="1">
    <citation type="submission" date="2018-06" db="EMBL/GenBank/DDBJ databases">
        <authorList>
            <consortium name="Pathogen Informatics"/>
            <person name="Doyle S."/>
        </authorList>
    </citation>
    <scope>NUCLEOTIDE SEQUENCE [LARGE SCALE GENOMIC DNA]</scope>
    <source>
        <strain evidence="4 5">NCTC9075</strain>
    </source>
</reference>
<evidence type="ECO:0000256" key="2">
    <source>
        <dbReference type="SAM" id="SignalP"/>
    </source>
</evidence>
<evidence type="ECO:0000313" key="4">
    <source>
        <dbReference type="EMBL" id="STP21095.1"/>
    </source>
</evidence>
<dbReference type="SUPFAM" id="SSF159871">
    <property type="entry name" value="YdgH-like"/>
    <property type="match status" value="1"/>
</dbReference>
<dbReference type="AlphaFoldDB" id="A0A377KAA2"/>
<evidence type="ECO:0000256" key="1">
    <source>
        <dbReference type="ARBA" id="ARBA00022729"/>
    </source>
</evidence>
<keyword evidence="1 2" id="KW-0732">Signal</keyword>
<evidence type="ECO:0000259" key="3">
    <source>
        <dbReference type="Pfam" id="PF07338"/>
    </source>
</evidence>
<feature type="signal peptide" evidence="2">
    <location>
        <begin position="1"/>
        <end position="22"/>
    </location>
</feature>